<dbReference type="EMBL" id="BDGE01000042">
    <property type="protein sequence ID" value="GBE92794.1"/>
    <property type="molecule type" value="Genomic_DNA"/>
</dbReference>
<organism evidence="1 2">
    <name type="scientific">Nostoc cycadae WK-1</name>
    <dbReference type="NCBI Taxonomy" id="1861711"/>
    <lineage>
        <taxon>Bacteria</taxon>
        <taxon>Bacillati</taxon>
        <taxon>Cyanobacteriota</taxon>
        <taxon>Cyanophyceae</taxon>
        <taxon>Nostocales</taxon>
        <taxon>Nostocaceae</taxon>
        <taxon>Nostoc</taxon>
    </lineage>
</organism>
<reference evidence="2" key="1">
    <citation type="journal article" date="2018" name="Genome Announc.">
        <title>Draft Genome Sequence of the Nitrogen-Fixing and Hormogonia-Inducing Cyanobacterium Nostoc cycadae Strain WK-1, Isolated from the Coralloid Roots of Cycas revoluta.</title>
        <authorList>
            <person name="Kanesaki Y."/>
            <person name="Hirose M."/>
            <person name="Hirose Y."/>
            <person name="Fujisawa T."/>
            <person name="Nakamura Y."/>
            <person name="Watanabe S."/>
            <person name="Matsunaga S."/>
            <person name="Uchida H."/>
            <person name="Murakami A."/>
        </authorList>
    </citation>
    <scope>NUCLEOTIDE SEQUENCE [LARGE SCALE GENOMIC DNA]</scope>
    <source>
        <strain evidence="2">WK-1</strain>
    </source>
</reference>
<dbReference type="AlphaFoldDB" id="A0A2H6LHT5"/>
<proteinExistence type="predicted"/>
<keyword evidence="2" id="KW-1185">Reference proteome</keyword>
<accession>A0A2H6LHT5</accession>
<name>A0A2H6LHT5_9NOSO</name>
<sequence length="54" mass="5996">MYQTDPPRPPQETMPTMYDLPSELIGESGLPDECHCMQADLLNETCQPTNNNAG</sequence>
<evidence type="ECO:0000313" key="1">
    <source>
        <dbReference type="EMBL" id="GBE92794.1"/>
    </source>
</evidence>
<dbReference type="RefSeq" id="WP_187308149.1">
    <property type="nucleotide sequence ID" value="NZ_DF978428.1"/>
</dbReference>
<gene>
    <name evidence="1" type="ORF">NCWK1_2553</name>
</gene>
<dbReference type="Proteomes" id="UP000236527">
    <property type="component" value="Unassembled WGS sequence"/>
</dbReference>
<protein>
    <submittedName>
        <fullName evidence="1">Uncharacterized protein</fullName>
    </submittedName>
</protein>
<evidence type="ECO:0000313" key="2">
    <source>
        <dbReference type="Proteomes" id="UP000236527"/>
    </source>
</evidence>
<comment type="caution">
    <text evidence="1">The sequence shown here is derived from an EMBL/GenBank/DDBJ whole genome shotgun (WGS) entry which is preliminary data.</text>
</comment>